<reference evidence="2" key="1">
    <citation type="journal article" date="2019" name="MBio">
        <title>Virus Genomes from Deep Sea Sediments Expand the Ocean Megavirome and Support Independent Origins of Viral Gigantism.</title>
        <authorList>
            <person name="Backstrom D."/>
            <person name="Yutin N."/>
            <person name="Jorgensen S.L."/>
            <person name="Dharamshi J."/>
            <person name="Homa F."/>
            <person name="Zaremba-Niedwiedzka K."/>
            <person name="Spang A."/>
            <person name="Wolf Y.I."/>
            <person name="Koonin E.V."/>
            <person name="Ettema T.J."/>
        </authorList>
    </citation>
    <scope>NUCLEOTIDE SEQUENCE</scope>
</reference>
<evidence type="ECO:0000313" key="2">
    <source>
        <dbReference type="EMBL" id="QBK92088.1"/>
    </source>
</evidence>
<gene>
    <name evidence="2" type="ORF">LCPAC304_04350</name>
</gene>
<name>A0A481Z847_9VIRU</name>
<proteinExistence type="predicted"/>
<accession>A0A481Z847</accession>
<protein>
    <submittedName>
        <fullName evidence="2">Uncharacterized protein</fullName>
    </submittedName>
</protein>
<evidence type="ECO:0000256" key="1">
    <source>
        <dbReference type="SAM" id="MobiDB-lite"/>
    </source>
</evidence>
<sequence>MGQVKNDLKLPISIPKIDIDKMDKSEYTHEAGFSIKDPFGSTVRDVYIRLKLYMNSHIRGSDRESLLTGFNFYARDRDASKTTLCFFDIAETRGKIGPEKLDLLRSCLSEQKNKACVNAIDTYRAFVISKEHDDVDSFVRDTKGSEALRDAREQERQRKERQSAMAKRKREREEARMVEKRKKWAKERLDADRRVANARRGALSVLELGAKALAPKGSDDDPPSGDLAYIVMKREVSEQLDSSDRATIMMHSGLSQSAKEKIRTALVLGLSPTDELFSAMESKEKLSSRDVHILKISLENRNVPAYRLVEAYETAYIK</sequence>
<organism evidence="2">
    <name type="scientific">Pithovirus LCPAC304</name>
    <dbReference type="NCBI Taxonomy" id="2506594"/>
    <lineage>
        <taxon>Viruses</taxon>
        <taxon>Pithoviruses</taxon>
    </lineage>
</organism>
<dbReference type="EMBL" id="MK500567">
    <property type="protein sequence ID" value="QBK92088.1"/>
    <property type="molecule type" value="Genomic_DNA"/>
</dbReference>
<feature type="region of interest" description="Disordered" evidence="1">
    <location>
        <begin position="146"/>
        <end position="176"/>
    </location>
</feature>
<feature type="compositionally biased region" description="Basic and acidic residues" evidence="1">
    <location>
        <begin position="146"/>
        <end position="162"/>
    </location>
</feature>